<dbReference type="GO" id="GO:0005789">
    <property type="term" value="C:endoplasmic reticulum membrane"/>
    <property type="evidence" value="ECO:0007669"/>
    <property type="project" value="UniProtKB-SubCell"/>
</dbReference>
<evidence type="ECO:0000256" key="1">
    <source>
        <dbReference type="ARBA" id="ARBA00004477"/>
    </source>
</evidence>
<comment type="subcellular location">
    <subcellularLocation>
        <location evidence="2">Cell membrane</location>
        <topology evidence="2">Multi-pass membrane protein</topology>
    </subcellularLocation>
    <subcellularLocation>
        <location evidence="1">Endoplasmic reticulum membrane</location>
        <topology evidence="1">Multi-pass membrane protein</topology>
    </subcellularLocation>
</comment>
<evidence type="ECO:0000313" key="14">
    <source>
        <dbReference type="Proteomes" id="UP000242450"/>
    </source>
</evidence>
<dbReference type="PANTHER" id="PTHR12625">
    <property type="entry name" value="LIPOCALIN-1 INTERACTING MEMBRANE RECEPTOR LIMR"/>
    <property type="match status" value="1"/>
</dbReference>
<sequence length="462" mass="51650">MEGADYEVLSVREQLFHERVRECIISTLLFATLYILCHIALTRFKKPAEFTTVDEEDATVNKIALELCTFTLAVALGAVLLLPFSIISNEVLLSLPRNYYIQWLNGSLIHGLWNLGVLARVYETVVMLMLLTLLVLGMVWVASAIVDNNKASRESLYDFWEYYLPYLYSCISFLGVLLLLVCTPLGLARMFSVTGKLLVKPRLLEDLEEQLHCSAFEEAALTRRICNPTSCWLPLDMELLHRQVLALQTQRVLLEKRRKASAWQRNLGYPLAMLCLLVLTGLSVLIVAIHILELLIDEAAMPRGMQGASLGQVSFSKLGSVGAVIQVVLIFYLMVSSVVGFYSSPLFRGLRPRWHDTAMTQEAAESSALSQGRVGEPTSHPGLCTSGLTRFDLLGDFGRFNWLGNFYIVFLYNAAFAGLTTLCLVKTFTAAVRAELIRAFGLDRLPLPVSGFPRVSKKTQHQ</sequence>
<feature type="transmembrane region" description="Helical" evidence="12">
    <location>
        <begin position="267"/>
        <end position="292"/>
    </location>
</feature>
<dbReference type="Proteomes" id="UP000242450">
    <property type="component" value="Chromosome 3"/>
</dbReference>
<dbReference type="AlphaFoldDB" id="A0A212DFC3"/>
<evidence type="ECO:0000256" key="6">
    <source>
        <dbReference type="ARBA" id="ARBA00022687"/>
    </source>
</evidence>
<proteinExistence type="inferred from homology"/>
<evidence type="ECO:0000256" key="9">
    <source>
        <dbReference type="ARBA" id="ARBA00022989"/>
    </source>
</evidence>
<keyword evidence="8" id="KW-0256">Endoplasmic reticulum</keyword>
<accession>A0A212DFC3</accession>
<dbReference type="GO" id="GO:0016055">
    <property type="term" value="P:Wnt signaling pathway"/>
    <property type="evidence" value="ECO:0007669"/>
    <property type="project" value="UniProtKB-KW"/>
</dbReference>
<keyword evidence="7 12" id="KW-0812">Transmembrane</keyword>
<feature type="transmembrane region" description="Helical" evidence="12">
    <location>
        <begin position="99"/>
        <end position="118"/>
    </location>
</feature>
<feature type="transmembrane region" description="Helical" evidence="12">
    <location>
        <begin position="323"/>
        <end position="343"/>
    </location>
</feature>
<organism evidence="13 14">
    <name type="scientific">Cervus elaphus hippelaphus</name>
    <name type="common">European red deer</name>
    <dbReference type="NCBI Taxonomy" id="46360"/>
    <lineage>
        <taxon>Eukaryota</taxon>
        <taxon>Metazoa</taxon>
        <taxon>Chordata</taxon>
        <taxon>Craniata</taxon>
        <taxon>Vertebrata</taxon>
        <taxon>Euteleostomi</taxon>
        <taxon>Mammalia</taxon>
        <taxon>Eutheria</taxon>
        <taxon>Laurasiatheria</taxon>
        <taxon>Artiodactyla</taxon>
        <taxon>Ruminantia</taxon>
        <taxon>Pecora</taxon>
        <taxon>Cervidae</taxon>
        <taxon>Cervinae</taxon>
        <taxon>Cervus</taxon>
    </lineage>
</organism>
<evidence type="ECO:0000313" key="13">
    <source>
        <dbReference type="EMBL" id="OWK16948.1"/>
    </source>
</evidence>
<dbReference type="InterPro" id="IPR008075">
    <property type="entry name" value="LIMR"/>
</dbReference>
<keyword evidence="4" id="KW-1003">Cell membrane</keyword>
<feature type="transmembrane region" description="Helical" evidence="12">
    <location>
        <begin position="24"/>
        <end position="42"/>
    </location>
</feature>
<evidence type="ECO:0000256" key="4">
    <source>
        <dbReference type="ARBA" id="ARBA00022475"/>
    </source>
</evidence>
<evidence type="ECO:0000256" key="8">
    <source>
        <dbReference type="ARBA" id="ARBA00022824"/>
    </source>
</evidence>
<protein>
    <recommendedName>
        <fullName evidence="15">LMBR1L</fullName>
    </recommendedName>
</protein>
<evidence type="ECO:0000256" key="12">
    <source>
        <dbReference type="SAM" id="Phobius"/>
    </source>
</evidence>
<dbReference type="EMBL" id="MKHE01000003">
    <property type="protein sequence ID" value="OWK16948.1"/>
    <property type="molecule type" value="Genomic_DNA"/>
</dbReference>
<dbReference type="GO" id="GO:0004888">
    <property type="term" value="F:transmembrane signaling receptor activity"/>
    <property type="evidence" value="ECO:0007669"/>
    <property type="project" value="TreeGrafter"/>
</dbReference>
<gene>
    <name evidence="13" type="ORF">Celaphus_00011529</name>
</gene>
<evidence type="ECO:0000256" key="10">
    <source>
        <dbReference type="ARBA" id="ARBA00023136"/>
    </source>
</evidence>
<dbReference type="Pfam" id="PF04791">
    <property type="entry name" value="LMBR1"/>
    <property type="match status" value="3"/>
</dbReference>
<feature type="transmembrane region" description="Helical" evidence="12">
    <location>
        <begin position="63"/>
        <end position="87"/>
    </location>
</feature>
<dbReference type="OrthoDB" id="5596951at2759"/>
<evidence type="ECO:0000256" key="11">
    <source>
        <dbReference type="ARBA" id="ARBA00023170"/>
    </source>
</evidence>
<feature type="transmembrane region" description="Helical" evidence="12">
    <location>
        <begin position="125"/>
        <end position="146"/>
    </location>
</feature>
<keyword evidence="5" id="KW-0254">Endocytosis</keyword>
<keyword evidence="14" id="KW-1185">Reference proteome</keyword>
<evidence type="ECO:0000256" key="3">
    <source>
        <dbReference type="ARBA" id="ARBA00010487"/>
    </source>
</evidence>
<feature type="transmembrane region" description="Helical" evidence="12">
    <location>
        <begin position="166"/>
        <end position="188"/>
    </location>
</feature>
<evidence type="ECO:0000256" key="7">
    <source>
        <dbReference type="ARBA" id="ARBA00022692"/>
    </source>
</evidence>
<evidence type="ECO:0000256" key="2">
    <source>
        <dbReference type="ARBA" id="ARBA00004651"/>
    </source>
</evidence>
<keyword evidence="9 12" id="KW-1133">Transmembrane helix</keyword>
<keyword evidence="6" id="KW-0879">Wnt signaling pathway</keyword>
<reference evidence="13 14" key="1">
    <citation type="journal article" date="2018" name="Mol. Genet. Genomics">
        <title>The red deer Cervus elaphus genome CerEla1.0: sequencing, annotating, genes, and chromosomes.</title>
        <authorList>
            <person name="Bana N.A."/>
            <person name="Nyiri A."/>
            <person name="Nagy J."/>
            <person name="Frank K."/>
            <person name="Nagy T."/>
            <person name="Steger V."/>
            <person name="Schiller M."/>
            <person name="Lakatos P."/>
            <person name="Sugar L."/>
            <person name="Horn P."/>
            <person name="Barta E."/>
            <person name="Orosz L."/>
        </authorList>
    </citation>
    <scope>NUCLEOTIDE SEQUENCE [LARGE SCALE GENOMIC DNA]</scope>
    <source>
        <strain evidence="13">Hungarian</strain>
    </source>
</reference>
<keyword evidence="10 12" id="KW-0472">Membrane</keyword>
<name>A0A212DFC3_CEREH</name>
<comment type="similarity">
    <text evidence="3">Belongs to the LIMR family.</text>
</comment>
<comment type="caution">
    <text evidence="13">The sequence shown here is derived from an EMBL/GenBank/DDBJ whole genome shotgun (WGS) entry which is preliminary data.</text>
</comment>
<dbReference type="GO" id="GO:0005886">
    <property type="term" value="C:plasma membrane"/>
    <property type="evidence" value="ECO:0007669"/>
    <property type="project" value="UniProtKB-SubCell"/>
</dbReference>
<dbReference type="GO" id="GO:0006898">
    <property type="term" value="P:receptor-mediated endocytosis"/>
    <property type="evidence" value="ECO:0007669"/>
    <property type="project" value="TreeGrafter"/>
</dbReference>
<dbReference type="InterPro" id="IPR006876">
    <property type="entry name" value="LMBR1-like_membr_prot"/>
</dbReference>
<keyword evidence="11" id="KW-0675">Receptor</keyword>
<dbReference type="PRINTS" id="PR01692">
    <property type="entry name" value="LIPOCALINIMR"/>
</dbReference>
<evidence type="ECO:0000256" key="5">
    <source>
        <dbReference type="ARBA" id="ARBA00022583"/>
    </source>
</evidence>
<dbReference type="PANTHER" id="PTHR12625:SF2">
    <property type="entry name" value="PROTEIN LMBR1L"/>
    <property type="match status" value="1"/>
</dbReference>
<evidence type="ECO:0008006" key="15">
    <source>
        <dbReference type="Google" id="ProtNLM"/>
    </source>
</evidence>